<sequence length="303" mass="34038">MSEQVVTILSGVSEIPDGGMRKATSESTMITSSTDSSPRVSPEIGENTDLGSVLEPTSSLASIPKKCMTVRTLEESLDEKKTLKNRRLASIRRERRLSLQIPSQSILGQDDLGNPIVNRRSSDSMVRPNRNVGFSHLDIRSYPVILGDNPSVSAGAPLAIDWKHFHTCMMDIDEYECGRPTRRNKSEMRIPKFERFEILERAGEVDDEVEEVLKKVEVIKKKRDEAARTPMWQINGKHIVEKASSKVKTMLKKDRKLEEKVLLQKSIEYYQTRIKESEKYASEVDAATIDAANANSAEDGTNV</sequence>
<evidence type="ECO:0000313" key="3">
    <source>
        <dbReference type="Proteomes" id="UP001054902"/>
    </source>
</evidence>
<comment type="caution">
    <text evidence="2">The sequence shown here is derived from an EMBL/GenBank/DDBJ whole genome shotgun (WGS) entry which is preliminary data.</text>
</comment>
<name>A0AAD3CUR4_9STRA</name>
<evidence type="ECO:0000256" key="1">
    <source>
        <dbReference type="SAM" id="MobiDB-lite"/>
    </source>
</evidence>
<dbReference type="AlphaFoldDB" id="A0AAD3CUR4"/>
<proteinExistence type="predicted"/>
<gene>
    <name evidence="2" type="ORF">CTEN210_07430</name>
</gene>
<feature type="region of interest" description="Disordered" evidence="1">
    <location>
        <begin position="17"/>
        <end position="53"/>
    </location>
</feature>
<evidence type="ECO:0000313" key="2">
    <source>
        <dbReference type="EMBL" id="GFH50954.1"/>
    </source>
</evidence>
<protein>
    <submittedName>
        <fullName evidence="2">Uncharacterized protein</fullName>
    </submittedName>
</protein>
<dbReference type="EMBL" id="BLLK01000045">
    <property type="protein sequence ID" value="GFH50954.1"/>
    <property type="molecule type" value="Genomic_DNA"/>
</dbReference>
<feature type="compositionally biased region" description="Polar residues" evidence="1">
    <location>
        <begin position="25"/>
        <end position="39"/>
    </location>
</feature>
<reference evidence="2 3" key="1">
    <citation type="journal article" date="2021" name="Sci. Rep.">
        <title>The genome of the diatom Chaetoceros tenuissimus carries an ancient integrated fragment of an extant virus.</title>
        <authorList>
            <person name="Hongo Y."/>
            <person name="Kimura K."/>
            <person name="Takaki Y."/>
            <person name="Yoshida Y."/>
            <person name="Baba S."/>
            <person name="Kobayashi G."/>
            <person name="Nagasaki K."/>
            <person name="Hano T."/>
            <person name="Tomaru Y."/>
        </authorList>
    </citation>
    <scope>NUCLEOTIDE SEQUENCE [LARGE SCALE GENOMIC DNA]</scope>
    <source>
        <strain evidence="2 3">NIES-3715</strain>
    </source>
</reference>
<dbReference type="Proteomes" id="UP001054902">
    <property type="component" value="Unassembled WGS sequence"/>
</dbReference>
<organism evidence="2 3">
    <name type="scientific">Chaetoceros tenuissimus</name>
    <dbReference type="NCBI Taxonomy" id="426638"/>
    <lineage>
        <taxon>Eukaryota</taxon>
        <taxon>Sar</taxon>
        <taxon>Stramenopiles</taxon>
        <taxon>Ochrophyta</taxon>
        <taxon>Bacillariophyta</taxon>
        <taxon>Coscinodiscophyceae</taxon>
        <taxon>Chaetocerotophycidae</taxon>
        <taxon>Chaetocerotales</taxon>
        <taxon>Chaetocerotaceae</taxon>
        <taxon>Chaetoceros</taxon>
    </lineage>
</organism>
<keyword evidence="3" id="KW-1185">Reference proteome</keyword>
<accession>A0AAD3CUR4</accession>